<evidence type="ECO:0000256" key="1">
    <source>
        <dbReference type="ARBA" id="ARBA00023054"/>
    </source>
</evidence>
<feature type="compositionally biased region" description="Acidic residues" evidence="3">
    <location>
        <begin position="803"/>
        <end position="816"/>
    </location>
</feature>
<feature type="compositionally biased region" description="Polar residues" evidence="3">
    <location>
        <begin position="788"/>
        <end position="801"/>
    </location>
</feature>
<feature type="region of interest" description="Disordered" evidence="3">
    <location>
        <begin position="603"/>
        <end position="686"/>
    </location>
</feature>
<proteinExistence type="predicted"/>
<feature type="region of interest" description="Disordered" evidence="3">
    <location>
        <begin position="415"/>
        <end position="451"/>
    </location>
</feature>
<feature type="region of interest" description="Disordered" evidence="3">
    <location>
        <begin position="698"/>
        <end position="773"/>
    </location>
</feature>
<feature type="compositionally biased region" description="Low complexity" evidence="3">
    <location>
        <begin position="523"/>
        <end position="548"/>
    </location>
</feature>
<dbReference type="GO" id="GO:0005737">
    <property type="term" value="C:cytoplasm"/>
    <property type="evidence" value="ECO:0007669"/>
    <property type="project" value="TreeGrafter"/>
</dbReference>
<feature type="region of interest" description="Disordered" evidence="3">
    <location>
        <begin position="483"/>
        <end position="508"/>
    </location>
</feature>
<keyword evidence="1 2" id="KW-0175">Coiled coil</keyword>
<feature type="compositionally biased region" description="Low complexity" evidence="3">
    <location>
        <begin position="638"/>
        <end position="654"/>
    </location>
</feature>
<feature type="coiled-coil region" evidence="2">
    <location>
        <begin position="197"/>
        <end position="353"/>
    </location>
</feature>
<sequence length="816" mass="89493">MIIIPLSRKHSRESNPEPLGQHSGALDYYTTRPVVVLYPGLSSHAFLPTPVYHNRQSQQQQHAGGVGPKTPGDGRRTAAASPPKPAPAPNPEEKLLPQLRHNATGFQALGVLLHYLVADLEAFSTPQLKLDLEKMQGDWLKTKLELEEAQVSYRRLEEAMAHESQCHQLDTQQLQANHHQQVVDLEEQHKLQLDQLLVAHTDSLAELEKSLQDQIQEKETELLSRISALEESGRARLEELAKEHGAEMEAANRREVELQNRLTALQEGYADQWRRLLHDINKDKDSKLQVTANRCKELQNEVQSLQTVLDLKIEELQELRRQNAALTREAEELPSARQKIQSLALRVEDLEAQLKKKTTFERQLSQENKLLAESFNQENKQKNRLSLHNEELQYKLRQSKECVLAALSTSATIRGSTSAAQTLTDSAFRSPSRHSPVTDPQTVSPPASPRVKGVVEKSDSVSWVVEIEEDPEEMVSRLVRRAGSFRGPPTTPAAIHSPARARTLPPPKRQRCKAASLCLSSSATSISRGPVGVPQPRSRSRSVSADSVDNLDMDWGGPSSPTSYHGGVEKNLLDEFDKTDDGLGKSHKVSLKRCGEDVYDSDEMFNHNERDSILPGVKEGGSLKRSPPSESSNEADSPSKCSMSSVSSGGSTRSGQGGAHPHQQKIAAQMNLEESEVLPLPPLPGGDLALIAIARAPRRPQEAAGEAMISEETSEDENHHEDDSSSDDDESSSDNNSSGSSEEEEGLGLVHGAGDAPASKLVNGAGVSEHGGAPLFLKQPYQRLLISDSGSQSATTTTMDLSWSEDLELMPSESEG</sequence>
<name>A0A7R9F601_9NEOP</name>
<feature type="region of interest" description="Disordered" evidence="3">
    <location>
        <begin position="523"/>
        <end position="568"/>
    </location>
</feature>
<feature type="compositionally biased region" description="Low complexity" evidence="3">
    <location>
        <begin position="702"/>
        <end position="711"/>
    </location>
</feature>
<reference evidence="4" key="1">
    <citation type="submission" date="2020-11" db="EMBL/GenBank/DDBJ databases">
        <authorList>
            <person name="Tran Van P."/>
        </authorList>
    </citation>
    <scope>NUCLEOTIDE SEQUENCE</scope>
</reference>
<feature type="region of interest" description="Disordered" evidence="3">
    <location>
        <begin position="55"/>
        <end position="94"/>
    </location>
</feature>
<feature type="region of interest" description="Disordered" evidence="3">
    <location>
        <begin position="1"/>
        <end position="25"/>
    </location>
</feature>
<dbReference type="GO" id="GO:0005634">
    <property type="term" value="C:nucleus"/>
    <property type="evidence" value="ECO:0007669"/>
    <property type="project" value="TreeGrafter"/>
</dbReference>
<dbReference type="InterPro" id="IPR051293">
    <property type="entry name" value="MTUS1/CCDC69"/>
</dbReference>
<feature type="region of interest" description="Disordered" evidence="3">
    <location>
        <begin position="787"/>
        <end position="816"/>
    </location>
</feature>
<feature type="compositionally biased region" description="Polar residues" evidence="3">
    <location>
        <begin position="415"/>
        <end position="445"/>
    </location>
</feature>
<dbReference type="PANTHER" id="PTHR24200">
    <property type="entry name" value="TOUCAN, ISOFORM A"/>
    <property type="match status" value="1"/>
</dbReference>
<evidence type="ECO:0000313" key="4">
    <source>
        <dbReference type="EMBL" id="CAD7447634.1"/>
    </source>
</evidence>
<dbReference type="AlphaFoldDB" id="A0A7R9F601"/>
<accession>A0A7R9F601</accession>
<dbReference type="GO" id="GO:0008017">
    <property type="term" value="F:microtubule binding"/>
    <property type="evidence" value="ECO:0007669"/>
    <property type="project" value="TreeGrafter"/>
</dbReference>
<organism evidence="4">
    <name type="scientific">Timema bartmani</name>
    <dbReference type="NCBI Taxonomy" id="61472"/>
    <lineage>
        <taxon>Eukaryota</taxon>
        <taxon>Metazoa</taxon>
        <taxon>Ecdysozoa</taxon>
        <taxon>Arthropoda</taxon>
        <taxon>Hexapoda</taxon>
        <taxon>Insecta</taxon>
        <taxon>Pterygota</taxon>
        <taxon>Neoptera</taxon>
        <taxon>Polyneoptera</taxon>
        <taxon>Phasmatodea</taxon>
        <taxon>Timematodea</taxon>
        <taxon>Timematoidea</taxon>
        <taxon>Timematidae</taxon>
        <taxon>Timema</taxon>
    </lineage>
</organism>
<protein>
    <submittedName>
        <fullName evidence="4">Uncharacterized protein</fullName>
    </submittedName>
</protein>
<dbReference type="PANTHER" id="PTHR24200:SF11">
    <property type="entry name" value="TOUCAN, ISOFORM A"/>
    <property type="match status" value="1"/>
</dbReference>
<dbReference type="EMBL" id="OD569072">
    <property type="protein sequence ID" value="CAD7447634.1"/>
    <property type="molecule type" value="Genomic_DNA"/>
</dbReference>
<gene>
    <name evidence="4" type="ORF">TBIB3V08_LOCUS9943</name>
</gene>
<evidence type="ECO:0000256" key="3">
    <source>
        <dbReference type="SAM" id="MobiDB-lite"/>
    </source>
</evidence>
<evidence type="ECO:0000256" key="2">
    <source>
        <dbReference type="SAM" id="Coils"/>
    </source>
</evidence>